<organism evidence="1">
    <name type="scientific">Acerihabitans sp. KWT182</name>
    <dbReference type="NCBI Taxonomy" id="3157919"/>
    <lineage>
        <taxon>Bacteria</taxon>
        <taxon>Pseudomonadati</taxon>
        <taxon>Pseudomonadota</taxon>
        <taxon>Gammaproteobacteria</taxon>
        <taxon>Enterobacterales</taxon>
        <taxon>Pectobacteriaceae</taxon>
        <taxon>Acerihabitans</taxon>
    </lineage>
</organism>
<reference evidence="1" key="1">
    <citation type="submission" date="2024-06" db="EMBL/GenBank/DDBJ databases">
        <authorList>
            <person name="Coelho C."/>
            <person name="Bento M."/>
            <person name="Garcia E."/>
            <person name="Camelo A."/>
            <person name="Brandao I."/>
            <person name="Espirito Santo C."/>
            <person name="Trovao J."/>
            <person name="Verissimo A."/>
            <person name="Costa J."/>
            <person name="Tiago I."/>
        </authorList>
    </citation>
    <scope>NUCLEOTIDE SEQUENCE</scope>
    <source>
        <strain evidence="1">KWT182</strain>
    </source>
</reference>
<dbReference type="SUPFAM" id="SSF46785">
    <property type="entry name" value="Winged helix' DNA-binding domain"/>
    <property type="match status" value="1"/>
</dbReference>
<dbReference type="InterPro" id="IPR036390">
    <property type="entry name" value="WH_DNA-bd_sf"/>
</dbReference>
<dbReference type="AlphaFoldDB" id="A0AAU7QGL1"/>
<dbReference type="EMBL" id="CP157947">
    <property type="protein sequence ID" value="XBS71466.1"/>
    <property type="molecule type" value="Genomic_DNA"/>
</dbReference>
<sequence>MKLKESPDGAMLVNAADILLLIANGAASSRAALLEASGLSRVTVTHRLNALLAAGLVAETEQTLPSGGGVPLACWR</sequence>
<accession>A0AAU7QGL1</accession>
<protein>
    <submittedName>
        <fullName evidence="1">Uncharacterized protein</fullName>
    </submittedName>
</protein>
<dbReference type="Gene3D" id="1.10.10.10">
    <property type="entry name" value="Winged helix-like DNA-binding domain superfamily/Winged helix DNA-binding domain"/>
    <property type="match status" value="1"/>
</dbReference>
<proteinExistence type="predicted"/>
<name>A0AAU7QGL1_9GAMM</name>
<gene>
    <name evidence="1" type="ORF">ABK905_11330</name>
</gene>
<dbReference type="InterPro" id="IPR036388">
    <property type="entry name" value="WH-like_DNA-bd_sf"/>
</dbReference>
<evidence type="ECO:0000313" key="1">
    <source>
        <dbReference type="EMBL" id="XBS71466.1"/>
    </source>
</evidence>